<dbReference type="Proteomes" id="UP000655287">
    <property type="component" value="Unassembled WGS sequence"/>
</dbReference>
<gene>
    <name evidence="6" type="ORF">Sru01_14280</name>
</gene>
<accession>A0A919QYH8</accession>
<evidence type="ECO:0000256" key="2">
    <source>
        <dbReference type="ARBA" id="ARBA00022692"/>
    </source>
</evidence>
<name>A0A919QYH8_9ACTN</name>
<comment type="subcellular location">
    <subcellularLocation>
        <location evidence="1">Membrane</location>
        <topology evidence="1">Single-pass membrane protein</topology>
    </subcellularLocation>
</comment>
<dbReference type="AlphaFoldDB" id="A0A919QYH8"/>
<dbReference type="PANTHER" id="PTHR30168:SF0">
    <property type="entry name" value="INNER MEMBRANE PROTEIN"/>
    <property type="match status" value="1"/>
</dbReference>
<reference evidence="6" key="1">
    <citation type="submission" date="2021-01" db="EMBL/GenBank/DDBJ databases">
        <title>Whole genome shotgun sequence of Sphaerisporangium rufum NBRC 109079.</title>
        <authorList>
            <person name="Komaki H."/>
            <person name="Tamura T."/>
        </authorList>
    </citation>
    <scope>NUCLEOTIDE SEQUENCE</scope>
    <source>
        <strain evidence="6">NBRC 109079</strain>
    </source>
</reference>
<keyword evidence="5" id="KW-0732">Signal</keyword>
<dbReference type="EMBL" id="BOOU01000019">
    <property type="protein sequence ID" value="GII76446.1"/>
    <property type="molecule type" value="Genomic_DNA"/>
</dbReference>
<comment type="caution">
    <text evidence="6">The sequence shown here is derived from an EMBL/GenBank/DDBJ whole genome shotgun (WGS) entry which is preliminary data.</text>
</comment>
<keyword evidence="3" id="KW-1133">Transmembrane helix</keyword>
<dbReference type="GO" id="GO:0016020">
    <property type="term" value="C:membrane"/>
    <property type="evidence" value="ECO:0007669"/>
    <property type="project" value="UniProtKB-SubCell"/>
</dbReference>
<evidence type="ECO:0000256" key="3">
    <source>
        <dbReference type="ARBA" id="ARBA00022989"/>
    </source>
</evidence>
<sequence>MSALKPSLAASAVLLASTFLAAAPAAPPARAAAAHPIRNAAALTGNALYGTGRLPRLACPERPVREGSAASARQYVLPLFDCLGTSWAAALKKARLPFSAPRLQFISRPQRVCGEKWPKNAQGLYCPSYRKIVILLDKHITREAADLFLMDVIAHEYGHHVQNLAGIERAFNRLRYRNKSELYEQYRRLELQAECFAGAFMGSIWNSLDRTSDDWRYLLDATRESGDENSKVRDHGKGRNIATWLDRGFRAAAPDACNTWSAGASRVATAPA</sequence>
<evidence type="ECO:0000256" key="4">
    <source>
        <dbReference type="ARBA" id="ARBA00023136"/>
    </source>
</evidence>
<protein>
    <recommendedName>
        <fullName evidence="8">Metalloprotease</fullName>
    </recommendedName>
</protein>
<keyword evidence="2" id="KW-0812">Transmembrane</keyword>
<organism evidence="6 7">
    <name type="scientific">Sphaerisporangium rufum</name>
    <dbReference type="NCBI Taxonomy" id="1381558"/>
    <lineage>
        <taxon>Bacteria</taxon>
        <taxon>Bacillati</taxon>
        <taxon>Actinomycetota</taxon>
        <taxon>Actinomycetes</taxon>
        <taxon>Streptosporangiales</taxon>
        <taxon>Streptosporangiaceae</taxon>
        <taxon>Sphaerisporangium</taxon>
    </lineage>
</organism>
<dbReference type="Pfam" id="PF04228">
    <property type="entry name" value="Zn_peptidase"/>
    <property type="match status" value="1"/>
</dbReference>
<feature type="chain" id="PRO_5039080288" description="Metalloprotease" evidence="5">
    <location>
        <begin position="23"/>
        <end position="272"/>
    </location>
</feature>
<feature type="signal peptide" evidence="5">
    <location>
        <begin position="1"/>
        <end position="22"/>
    </location>
</feature>
<dbReference type="InterPro" id="IPR007343">
    <property type="entry name" value="Uncharacterised_pept_Zn_put"/>
</dbReference>
<evidence type="ECO:0000256" key="5">
    <source>
        <dbReference type="SAM" id="SignalP"/>
    </source>
</evidence>
<evidence type="ECO:0008006" key="8">
    <source>
        <dbReference type="Google" id="ProtNLM"/>
    </source>
</evidence>
<keyword evidence="4" id="KW-0472">Membrane</keyword>
<dbReference type="PANTHER" id="PTHR30168">
    <property type="entry name" value="PUTATIVE MEMBRANE PROTEIN YPFJ"/>
    <property type="match status" value="1"/>
</dbReference>
<evidence type="ECO:0000313" key="6">
    <source>
        <dbReference type="EMBL" id="GII76446.1"/>
    </source>
</evidence>
<dbReference type="RefSeq" id="WP_203983082.1">
    <property type="nucleotide sequence ID" value="NZ_BOOU01000019.1"/>
</dbReference>
<evidence type="ECO:0000256" key="1">
    <source>
        <dbReference type="ARBA" id="ARBA00004167"/>
    </source>
</evidence>
<proteinExistence type="predicted"/>
<evidence type="ECO:0000313" key="7">
    <source>
        <dbReference type="Proteomes" id="UP000655287"/>
    </source>
</evidence>
<keyword evidence="7" id="KW-1185">Reference proteome</keyword>